<dbReference type="InParanoid" id="A0A2H3CKE8"/>
<sequence>MFLFLSSDEAISALDPTSRVLVIRVFKKWREDRTTIVITRDLSQITLKAFIYVLRNGTVIEQGYIQLQPCQRLAMEDEEKDLVSQPLLYVLTTLMPTIHSSAMLGNWMFGMMADLTSKGSGPTPFCLAVLAASFLPMRSLDYFYSSMFSYPWATNPVLISYFVSRRMIYHPQRISHRLAPSANIQASPSINVHKL</sequence>
<gene>
    <name evidence="2" type="ORF">ARMGADRAFT_1089193</name>
</gene>
<dbReference type="PANTHER" id="PTHR43394:SF15">
    <property type="entry name" value="ALPHA-FACTOR-TRANSPORTING ATPASE"/>
    <property type="match status" value="1"/>
</dbReference>
<keyword evidence="1" id="KW-0812">Transmembrane</keyword>
<dbReference type="OrthoDB" id="6500128at2759"/>
<evidence type="ECO:0000256" key="1">
    <source>
        <dbReference type="SAM" id="Phobius"/>
    </source>
</evidence>
<proteinExistence type="predicted"/>
<dbReference type="SUPFAM" id="SSF52540">
    <property type="entry name" value="P-loop containing nucleoside triphosphate hydrolases"/>
    <property type="match status" value="1"/>
</dbReference>
<dbReference type="PANTHER" id="PTHR43394">
    <property type="entry name" value="ATP-DEPENDENT PERMEASE MDL1, MITOCHONDRIAL"/>
    <property type="match status" value="1"/>
</dbReference>
<keyword evidence="1" id="KW-0472">Membrane</keyword>
<dbReference type="Gene3D" id="3.40.50.300">
    <property type="entry name" value="P-loop containing nucleotide triphosphate hydrolases"/>
    <property type="match status" value="1"/>
</dbReference>
<reference evidence="3" key="1">
    <citation type="journal article" date="2017" name="Nat. Ecol. Evol.">
        <title>Genome expansion and lineage-specific genetic innovations in the forest pathogenic fungi Armillaria.</title>
        <authorList>
            <person name="Sipos G."/>
            <person name="Prasanna A.N."/>
            <person name="Walter M.C."/>
            <person name="O'Connor E."/>
            <person name="Balint B."/>
            <person name="Krizsan K."/>
            <person name="Kiss B."/>
            <person name="Hess J."/>
            <person name="Varga T."/>
            <person name="Slot J."/>
            <person name="Riley R."/>
            <person name="Boka B."/>
            <person name="Rigling D."/>
            <person name="Barry K."/>
            <person name="Lee J."/>
            <person name="Mihaltcheva S."/>
            <person name="LaButti K."/>
            <person name="Lipzen A."/>
            <person name="Waldron R."/>
            <person name="Moloney N.M."/>
            <person name="Sperisen C."/>
            <person name="Kredics L."/>
            <person name="Vagvoelgyi C."/>
            <person name="Patrignani A."/>
            <person name="Fitzpatrick D."/>
            <person name="Nagy I."/>
            <person name="Doyle S."/>
            <person name="Anderson J.B."/>
            <person name="Grigoriev I.V."/>
            <person name="Gueldener U."/>
            <person name="Muensterkoetter M."/>
            <person name="Nagy L.G."/>
        </authorList>
    </citation>
    <scope>NUCLEOTIDE SEQUENCE [LARGE SCALE GENOMIC DNA]</scope>
    <source>
        <strain evidence="3">Ar21-2</strain>
    </source>
</reference>
<dbReference type="EMBL" id="KZ293705">
    <property type="protein sequence ID" value="PBK83561.1"/>
    <property type="molecule type" value="Genomic_DNA"/>
</dbReference>
<evidence type="ECO:0000313" key="3">
    <source>
        <dbReference type="Proteomes" id="UP000217790"/>
    </source>
</evidence>
<dbReference type="GO" id="GO:0015421">
    <property type="term" value="F:ABC-type oligopeptide transporter activity"/>
    <property type="evidence" value="ECO:0007669"/>
    <property type="project" value="TreeGrafter"/>
</dbReference>
<evidence type="ECO:0000313" key="2">
    <source>
        <dbReference type="EMBL" id="PBK83561.1"/>
    </source>
</evidence>
<dbReference type="GO" id="GO:0005743">
    <property type="term" value="C:mitochondrial inner membrane"/>
    <property type="evidence" value="ECO:0007669"/>
    <property type="project" value="TreeGrafter"/>
</dbReference>
<name>A0A2H3CKE8_ARMGA</name>
<keyword evidence="1" id="KW-1133">Transmembrane helix</keyword>
<keyword evidence="3" id="KW-1185">Reference proteome</keyword>
<accession>A0A2H3CKE8</accession>
<dbReference type="STRING" id="47427.A0A2H3CKE8"/>
<dbReference type="InterPro" id="IPR039421">
    <property type="entry name" value="Type_1_exporter"/>
</dbReference>
<dbReference type="GO" id="GO:0090374">
    <property type="term" value="P:oligopeptide export from mitochondrion"/>
    <property type="evidence" value="ECO:0007669"/>
    <property type="project" value="TreeGrafter"/>
</dbReference>
<feature type="transmembrane region" description="Helical" evidence="1">
    <location>
        <begin position="143"/>
        <end position="163"/>
    </location>
</feature>
<protein>
    <submittedName>
        <fullName evidence="2">Uncharacterized protein</fullName>
    </submittedName>
</protein>
<dbReference type="AlphaFoldDB" id="A0A2H3CKE8"/>
<dbReference type="InterPro" id="IPR027417">
    <property type="entry name" value="P-loop_NTPase"/>
</dbReference>
<dbReference type="Proteomes" id="UP000217790">
    <property type="component" value="Unassembled WGS sequence"/>
</dbReference>
<organism evidence="2 3">
    <name type="scientific">Armillaria gallica</name>
    <name type="common">Bulbous honey fungus</name>
    <name type="synonym">Armillaria bulbosa</name>
    <dbReference type="NCBI Taxonomy" id="47427"/>
    <lineage>
        <taxon>Eukaryota</taxon>
        <taxon>Fungi</taxon>
        <taxon>Dikarya</taxon>
        <taxon>Basidiomycota</taxon>
        <taxon>Agaricomycotina</taxon>
        <taxon>Agaricomycetes</taxon>
        <taxon>Agaricomycetidae</taxon>
        <taxon>Agaricales</taxon>
        <taxon>Marasmiineae</taxon>
        <taxon>Physalacriaceae</taxon>
        <taxon>Armillaria</taxon>
    </lineage>
</organism>